<dbReference type="AlphaFoldDB" id="A0A1F7HFH6"/>
<proteinExistence type="predicted"/>
<gene>
    <name evidence="2" type="ORF">A3D08_00635</name>
</gene>
<evidence type="ECO:0008006" key="4">
    <source>
        <dbReference type="Google" id="ProtNLM"/>
    </source>
</evidence>
<protein>
    <recommendedName>
        <fullName evidence="4">Lipoprotein</fullName>
    </recommendedName>
</protein>
<sequence length="163" mass="17359">MKTLGLQLAVMLAALLAAGCATDLASGEAMPEGGANVGLVQVSVATSAELCKEVVRNQRDFPLTIRAENTPEYLAVTTQEVEGMWYVSISSGSGLSYRAYSPEGQLRFWGVADGSLKLNEALCIQYFSSDGMHSSIPSYLYWDGQSGWGPVSDDPPSQEALSP</sequence>
<evidence type="ECO:0000313" key="3">
    <source>
        <dbReference type="Proteomes" id="UP000178098"/>
    </source>
</evidence>
<organism evidence="2 3">
    <name type="scientific">Candidatus Roizmanbacteria bacterium RIFCSPHIGHO2_02_FULL_43_11</name>
    <dbReference type="NCBI Taxonomy" id="1802043"/>
    <lineage>
        <taxon>Bacteria</taxon>
        <taxon>Candidatus Roizmaniibacteriota</taxon>
    </lineage>
</organism>
<dbReference type="PROSITE" id="PS51257">
    <property type="entry name" value="PROKAR_LIPOPROTEIN"/>
    <property type="match status" value="1"/>
</dbReference>
<comment type="caution">
    <text evidence="2">The sequence shown here is derived from an EMBL/GenBank/DDBJ whole genome shotgun (WGS) entry which is preliminary data.</text>
</comment>
<reference evidence="2 3" key="1">
    <citation type="journal article" date="2016" name="Nat. Commun.">
        <title>Thousands of microbial genomes shed light on interconnected biogeochemical processes in an aquifer system.</title>
        <authorList>
            <person name="Anantharaman K."/>
            <person name="Brown C.T."/>
            <person name="Hug L.A."/>
            <person name="Sharon I."/>
            <person name="Castelle C.J."/>
            <person name="Probst A.J."/>
            <person name="Thomas B.C."/>
            <person name="Singh A."/>
            <person name="Wilkins M.J."/>
            <person name="Karaoz U."/>
            <person name="Brodie E.L."/>
            <person name="Williams K.H."/>
            <person name="Hubbard S.S."/>
            <person name="Banfield J.F."/>
        </authorList>
    </citation>
    <scope>NUCLEOTIDE SEQUENCE [LARGE SCALE GENOMIC DNA]</scope>
</reference>
<dbReference type="Proteomes" id="UP000178098">
    <property type="component" value="Unassembled WGS sequence"/>
</dbReference>
<feature type="chain" id="PRO_5009529269" description="Lipoprotein" evidence="1">
    <location>
        <begin position="26"/>
        <end position="163"/>
    </location>
</feature>
<dbReference type="EMBL" id="MFZT01000036">
    <property type="protein sequence ID" value="OGK30009.1"/>
    <property type="molecule type" value="Genomic_DNA"/>
</dbReference>
<feature type="signal peptide" evidence="1">
    <location>
        <begin position="1"/>
        <end position="25"/>
    </location>
</feature>
<name>A0A1F7HFH6_9BACT</name>
<evidence type="ECO:0000313" key="2">
    <source>
        <dbReference type="EMBL" id="OGK30009.1"/>
    </source>
</evidence>
<evidence type="ECO:0000256" key="1">
    <source>
        <dbReference type="SAM" id="SignalP"/>
    </source>
</evidence>
<keyword evidence="1" id="KW-0732">Signal</keyword>
<accession>A0A1F7HFH6</accession>